<evidence type="ECO:0000313" key="3">
    <source>
        <dbReference type="Proteomes" id="UP000177082"/>
    </source>
</evidence>
<protein>
    <submittedName>
        <fullName evidence="2">Uncharacterized protein</fullName>
    </submittedName>
</protein>
<keyword evidence="1" id="KW-1133">Transmembrane helix</keyword>
<dbReference type="EMBL" id="MGHF01000038">
    <property type="protein sequence ID" value="OGM61489.1"/>
    <property type="molecule type" value="Genomic_DNA"/>
</dbReference>
<keyword evidence="1" id="KW-0472">Membrane</keyword>
<evidence type="ECO:0000313" key="2">
    <source>
        <dbReference type="EMBL" id="OGM61489.1"/>
    </source>
</evidence>
<feature type="transmembrane region" description="Helical" evidence="1">
    <location>
        <begin position="66"/>
        <end position="89"/>
    </location>
</feature>
<name>A0A1F8BCT4_9BACT</name>
<accession>A0A1F8BCT4</accession>
<dbReference type="AlphaFoldDB" id="A0A1F8BCT4"/>
<reference evidence="2 3" key="1">
    <citation type="journal article" date="2016" name="Nat. Commun.">
        <title>Thousands of microbial genomes shed light on interconnected biogeochemical processes in an aquifer system.</title>
        <authorList>
            <person name="Anantharaman K."/>
            <person name="Brown C.T."/>
            <person name="Hug L.A."/>
            <person name="Sharon I."/>
            <person name="Castelle C.J."/>
            <person name="Probst A.J."/>
            <person name="Thomas B.C."/>
            <person name="Singh A."/>
            <person name="Wilkins M.J."/>
            <person name="Karaoz U."/>
            <person name="Brodie E.L."/>
            <person name="Williams K.H."/>
            <person name="Hubbard S.S."/>
            <person name="Banfield J.F."/>
        </authorList>
    </citation>
    <scope>NUCLEOTIDE SEQUENCE [LARGE SCALE GENOMIC DNA]</scope>
</reference>
<dbReference type="STRING" id="1802519.A2961_00605"/>
<feature type="transmembrane region" description="Helical" evidence="1">
    <location>
        <begin position="15"/>
        <end position="34"/>
    </location>
</feature>
<dbReference type="Proteomes" id="UP000177082">
    <property type="component" value="Unassembled WGS sequence"/>
</dbReference>
<evidence type="ECO:0000256" key="1">
    <source>
        <dbReference type="SAM" id="Phobius"/>
    </source>
</evidence>
<sequence>MGESEINKKMIKNKFVVVGAFLGASFGVLLEALYPKVAILELLYNIFTRQQLRLPVYPDPPIDGSVFAVGVIIPLLFGIVGCLVGIVIYKVMEFGSVNRK</sequence>
<keyword evidence="1" id="KW-0812">Transmembrane</keyword>
<proteinExistence type="predicted"/>
<organism evidence="2 3">
    <name type="scientific">Candidatus Woesebacteria bacterium RIFCSPLOWO2_01_FULL_39_21</name>
    <dbReference type="NCBI Taxonomy" id="1802519"/>
    <lineage>
        <taxon>Bacteria</taxon>
        <taxon>Candidatus Woeseibacteriota</taxon>
    </lineage>
</organism>
<gene>
    <name evidence="2" type="ORF">A2961_00605</name>
</gene>
<comment type="caution">
    <text evidence="2">The sequence shown here is derived from an EMBL/GenBank/DDBJ whole genome shotgun (WGS) entry which is preliminary data.</text>
</comment>